<protein>
    <recommendedName>
        <fullName evidence="4">NAD(P)-binding protein</fullName>
    </recommendedName>
</protein>
<dbReference type="PRINTS" id="PR00081">
    <property type="entry name" value="GDHRDH"/>
</dbReference>
<dbReference type="Proteomes" id="UP000054321">
    <property type="component" value="Unassembled WGS sequence"/>
</dbReference>
<keyword evidence="3" id="KW-1185">Reference proteome</keyword>
<evidence type="ECO:0000313" key="3">
    <source>
        <dbReference type="Proteomes" id="UP000054321"/>
    </source>
</evidence>
<dbReference type="STRING" id="913774.A0A0C3CK96"/>
<dbReference type="OrthoDB" id="542013at2759"/>
<accession>A0A0C3CK96</accession>
<dbReference type="InterPro" id="IPR002347">
    <property type="entry name" value="SDR_fam"/>
</dbReference>
<dbReference type="AlphaFoldDB" id="A0A0C3CK96"/>
<dbReference type="Gene3D" id="3.40.50.720">
    <property type="entry name" value="NAD(P)-binding Rossmann-like Domain"/>
    <property type="match status" value="1"/>
</dbReference>
<reference evidence="3" key="2">
    <citation type="submission" date="2015-01" db="EMBL/GenBank/DDBJ databases">
        <title>Evolutionary Origins and Diversification of the Mycorrhizal Mutualists.</title>
        <authorList>
            <consortium name="DOE Joint Genome Institute"/>
            <consortium name="Mycorrhizal Genomics Consortium"/>
            <person name="Kohler A."/>
            <person name="Kuo A."/>
            <person name="Nagy L.G."/>
            <person name="Floudas D."/>
            <person name="Copeland A."/>
            <person name="Barry K.W."/>
            <person name="Cichocki N."/>
            <person name="Veneault-Fourrey C."/>
            <person name="LaButti K."/>
            <person name="Lindquist E.A."/>
            <person name="Lipzen A."/>
            <person name="Lundell T."/>
            <person name="Morin E."/>
            <person name="Murat C."/>
            <person name="Riley R."/>
            <person name="Ohm R."/>
            <person name="Sun H."/>
            <person name="Tunlid A."/>
            <person name="Henrissat B."/>
            <person name="Grigoriev I.V."/>
            <person name="Hibbett D.S."/>
            <person name="Martin F."/>
        </authorList>
    </citation>
    <scope>NUCLEOTIDE SEQUENCE [LARGE SCALE GENOMIC DNA]</scope>
    <source>
        <strain evidence="3">Zn</strain>
    </source>
</reference>
<name>A0A0C3CK96_OIDMZ</name>
<dbReference type="HOGENOM" id="CLU_010194_44_4_1"/>
<evidence type="ECO:0000313" key="2">
    <source>
        <dbReference type="EMBL" id="KIM99408.1"/>
    </source>
</evidence>
<dbReference type="Pfam" id="PF00106">
    <property type="entry name" value="adh_short"/>
    <property type="match status" value="1"/>
</dbReference>
<dbReference type="SUPFAM" id="SSF51735">
    <property type="entry name" value="NAD(P)-binding Rossmann-fold domains"/>
    <property type="match status" value="1"/>
</dbReference>
<evidence type="ECO:0008006" key="4">
    <source>
        <dbReference type="Google" id="ProtNLM"/>
    </source>
</evidence>
<reference evidence="2 3" key="1">
    <citation type="submission" date="2014-04" db="EMBL/GenBank/DDBJ databases">
        <authorList>
            <consortium name="DOE Joint Genome Institute"/>
            <person name="Kuo A."/>
            <person name="Martino E."/>
            <person name="Perotto S."/>
            <person name="Kohler A."/>
            <person name="Nagy L.G."/>
            <person name="Floudas D."/>
            <person name="Copeland A."/>
            <person name="Barry K.W."/>
            <person name="Cichocki N."/>
            <person name="Veneault-Fourrey C."/>
            <person name="LaButti K."/>
            <person name="Lindquist E.A."/>
            <person name="Lipzen A."/>
            <person name="Lundell T."/>
            <person name="Morin E."/>
            <person name="Murat C."/>
            <person name="Sun H."/>
            <person name="Tunlid A."/>
            <person name="Henrissat B."/>
            <person name="Grigoriev I.V."/>
            <person name="Hibbett D.S."/>
            <person name="Martin F."/>
            <person name="Nordberg H.P."/>
            <person name="Cantor M.N."/>
            <person name="Hua S.X."/>
        </authorList>
    </citation>
    <scope>NUCLEOTIDE SEQUENCE [LARGE SCALE GENOMIC DNA]</scope>
    <source>
        <strain evidence="2 3">Zn</strain>
    </source>
</reference>
<sequence length="358" mass="39072">MAAAKNARLPNASVPWRLWQAARGLEGSHITLPDADLRGKWIVITGGNNGIGREAALQFASWGASIVLGCRQPPPHEKHPDITVADCIAAAQAAGHESSKIEWWSCDMTDLSSVETFAKRWLSTGRTLDILANNAGIGRTPRGKLTKTKDGFEIVHQVNFLAHVYLTMNLLPSLALAEDPRIVCTTSCMQYFGTFNLSNANTTAGPSSYSHNKLYFQTWLTELQSQLSSTHTMNHVTINGIHPGFVKTGIWIPPHVAAEAKSLNPLDRLLNMLVGVFGVDPQQGSLAIVRAATAKECATTKMGGEGGGRYFNRIWPAEPMPQTTSPACRQLIWDFVDRELHLKEKGLLDVFDSECSIG</sequence>
<dbReference type="PANTHER" id="PTHR43157">
    <property type="entry name" value="PHOSPHATIDYLINOSITOL-GLYCAN BIOSYNTHESIS CLASS F PROTEIN-RELATED"/>
    <property type="match status" value="1"/>
</dbReference>
<dbReference type="GO" id="GO:0016491">
    <property type="term" value="F:oxidoreductase activity"/>
    <property type="evidence" value="ECO:0007669"/>
    <property type="project" value="UniProtKB-KW"/>
</dbReference>
<keyword evidence="1" id="KW-0560">Oxidoreductase</keyword>
<dbReference type="PANTHER" id="PTHR43157:SF31">
    <property type="entry name" value="PHOSPHATIDYLINOSITOL-GLYCAN BIOSYNTHESIS CLASS F PROTEIN"/>
    <property type="match status" value="1"/>
</dbReference>
<dbReference type="InParanoid" id="A0A0C3CK96"/>
<dbReference type="InterPro" id="IPR036291">
    <property type="entry name" value="NAD(P)-bd_dom_sf"/>
</dbReference>
<evidence type="ECO:0000256" key="1">
    <source>
        <dbReference type="ARBA" id="ARBA00023002"/>
    </source>
</evidence>
<organism evidence="2 3">
    <name type="scientific">Oidiodendron maius (strain Zn)</name>
    <dbReference type="NCBI Taxonomy" id="913774"/>
    <lineage>
        <taxon>Eukaryota</taxon>
        <taxon>Fungi</taxon>
        <taxon>Dikarya</taxon>
        <taxon>Ascomycota</taxon>
        <taxon>Pezizomycotina</taxon>
        <taxon>Leotiomycetes</taxon>
        <taxon>Leotiomycetes incertae sedis</taxon>
        <taxon>Myxotrichaceae</taxon>
        <taxon>Oidiodendron</taxon>
    </lineage>
</organism>
<dbReference type="EMBL" id="KN832879">
    <property type="protein sequence ID" value="KIM99408.1"/>
    <property type="molecule type" value="Genomic_DNA"/>
</dbReference>
<gene>
    <name evidence="2" type="ORF">OIDMADRAFT_146867</name>
</gene>
<proteinExistence type="predicted"/>